<evidence type="ECO:0000256" key="1">
    <source>
        <dbReference type="SAM" id="MobiDB-lite"/>
    </source>
</evidence>
<evidence type="ECO:0000313" key="3">
    <source>
        <dbReference type="EMBL" id="KAA9041898.1"/>
    </source>
</evidence>
<organism evidence="3 4">
    <name type="scientific">Ginsengibacter hankyongi</name>
    <dbReference type="NCBI Taxonomy" id="2607284"/>
    <lineage>
        <taxon>Bacteria</taxon>
        <taxon>Pseudomonadati</taxon>
        <taxon>Bacteroidota</taxon>
        <taxon>Chitinophagia</taxon>
        <taxon>Chitinophagales</taxon>
        <taxon>Chitinophagaceae</taxon>
        <taxon>Ginsengibacter</taxon>
    </lineage>
</organism>
<proteinExistence type="predicted"/>
<gene>
    <name evidence="3" type="ORF">FW778_07745</name>
</gene>
<feature type="signal peptide" evidence="2">
    <location>
        <begin position="1"/>
        <end position="20"/>
    </location>
</feature>
<dbReference type="EMBL" id="VYQF01000001">
    <property type="protein sequence ID" value="KAA9041898.1"/>
    <property type="molecule type" value="Genomic_DNA"/>
</dbReference>
<keyword evidence="4" id="KW-1185">Reference proteome</keyword>
<reference evidence="3 4" key="1">
    <citation type="submission" date="2019-09" db="EMBL/GenBank/DDBJ databases">
        <title>Draft genome sequence of Ginsengibacter sp. BR5-29.</title>
        <authorList>
            <person name="Im W.-T."/>
        </authorList>
    </citation>
    <scope>NUCLEOTIDE SEQUENCE [LARGE SCALE GENOMIC DNA]</scope>
    <source>
        <strain evidence="3 4">BR5-29</strain>
    </source>
</reference>
<evidence type="ECO:0000313" key="4">
    <source>
        <dbReference type="Proteomes" id="UP000326903"/>
    </source>
</evidence>
<feature type="compositionally biased region" description="Basic residues" evidence="1">
    <location>
        <begin position="174"/>
        <end position="183"/>
    </location>
</feature>
<evidence type="ECO:0008006" key="5">
    <source>
        <dbReference type="Google" id="ProtNLM"/>
    </source>
</evidence>
<name>A0A5J5IMZ0_9BACT</name>
<feature type="compositionally biased region" description="Polar residues" evidence="1">
    <location>
        <begin position="195"/>
        <end position="205"/>
    </location>
</feature>
<accession>A0A5J5IMZ0</accession>
<comment type="caution">
    <text evidence="3">The sequence shown here is derived from an EMBL/GenBank/DDBJ whole genome shotgun (WGS) entry which is preliminary data.</text>
</comment>
<feature type="region of interest" description="Disordered" evidence="1">
    <location>
        <begin position="171"/>
        <end position="205"/>
    </location>
</feature>
<feature type="chain" id="PRO_5023823248" description="DUF4468 domain-containing protein" evidence="2">
    <location>
        <begin position="21"/>
        <end position="230"/>
    </location>
</feature>
<dbReference type="RefSeq" id="WP_150414027.1">
    <property type="nucleotide sequence ID" value="NZ_VYQF01000001.1"/>
</dbReference>
<keyword evidence="2" id="KW-0732">Signal</keyword>
<protein>
    <recommendedName>
        <fullName evidence="5">DUF4468 domain-containing protein</fullName>
    </recommendedName>
</protein>
<dbReference type="AlphaFoldDB" id="A0A5J5IMZ0"/>
<sequence>MKKIKLLLLLTVLFSIKLTAQTYRIDSTNISFENKLRPCFEVNYDADPKTVKKAWSKFLDKKYKIKTKGIGLLTDKDLISARDVTIGSISDKRMDMYAIITDISGGSNMKYFMSFGYDFFIGPDNYSKEFEGMKTLLNDFSVEFLNKYYGDETSRILKQIKHYERDIKKDNKSIKKNVRKSRKASSAEATGLEARNNTHNGDISNTQEKINALQHKLEDIKVKQGGITRN</sequence>
<evidence type="ECO:0000256" key="2">
    <source>
        <dbReference type="SAM" id="SignalP"/>
    </source>
</evidence>
<dbReference type="Proteomes" id="UP000326903">
    <property type="component" value="Unassembled WGS sequence"/>
</dbReference>